<comment type="caution">
    <text evidence="1">The sequence shown here is derived from an EMBL/GenBank/DDBJ whole genome shotgun (WGS) entry which is preliminary data.</text>
</comment>
<dbReference type="EMBL" id="CM037155">
    <property type="protein sequence ID" value="KAH7846189.1"/>
    <property type="molecule type" value="Genomic_DNA"/>
</dbReference>
<keyword evidence="2" id="KW-1185">Reference proteome</keyword>
<dbReference type="Proteomes" id="UP000828048">
    <property type="component" value="Chromosome 5"/>
</dbReference>
<evidence type="ECO:0000313" key="2">
    <source>
        <dbReference type="Proteomes" id="UP000828048"/>
    </source>
</evidence>
<organism evidence="1 2">
    <name type="scientific">Vaccinium darrowii</name>
    <dbReference type="NCBI Taxonomy" id="229202"/>
    <lineage>
        <taxon>Eukaryota</taxon>
        <taxon>Viridiplantae</taxon>
        <taxon>Streptophyta</taxon>
        <taxon>Embryophyta</taxon>
        <taxon>Tracheophyta</taxon>
        <taxon>Spermatophyta</taxon>
        <taxon>Magnoliopsida</taxon>
        <taxon>eudicotyledons</taxon>
        <taxon>Gunneridae</taxon>
        <taxon>Pentapetalae</taxon>
        <taxon>asterids</taxon>
        <taxon>Ericales</taxon>
        <taxon>Ericaceae</taxon>
        <taxon>Vaccinioideae</taxon>
        <taxon>Vaccinieae</taxon>
        <taxon>Vaccinium</taxon>
    </lineage>
</organism>
<accession>A0ACB7XY21</accession>
<name>A0ACB7XY21_9ERIC</name>
<protein>
    <submittedName>
        <fullName evidence="1">Uncharacterized protein</fullName>
    </submittedName>
</protein>
<sequence length="109" mass="13174">MDKRYEIASYNGGDQGFLNEMFTWWHRLPSRVNYLKYFKRGDNVDRNIPNDLHAIHYKDYDCNWDVSEFRICASDVAHRRWWKVYRDMPKSLQRYCGADKKGERESKGG</sequence>
<gene>
    <name evidence="1" type="ORF">Vadar_010905</name>
</gene>
<reference evidence="1 2" key="1">
    <citation type="journal article" date="2021" name="Hortic Res">
        <title>High-quality reference genome and annotation aids understanding of berry development for evergreen blueberry (Vaccinium darrowii).</title>
        <authorList>
            <person name="Yu J."/>
            <person name="Hulse-Kemp A.M."/>
            <person name="Babiker E."/>
            <person name="Staton M."/>
        </authorList>
    </citation>
    <scope>NUCLEOTIDE SEQUENCE [LARGE SCALE GENOMIC DNA]</scope>
    <source>
        <strain evidence="2">cv. NJ 8807/NJ 8810</strain>
        <tissue evidence="1">Young leaf</tissue>
    </source>
</reference>
<proteinExistence type="predicted"/>
<evidence type="ECO:0000313" key="1">
    <source>
        <dbReference type="EMBL" id="KAH7846189.1"/>
    </source>
</evidence>